<keyword evidence="7" id="KW-1185">Reference proteome</keyword>
<evidence type="ECO:0000313" key="7">
    <source>
        <dbReference type="Proteomes" id="UP000054408"/>
    </source>
</evidence>
<sequence length="239" mass="26169">MEARFTGPSGSHTIVATDVPGSLAELADAVDDMHAAIKAFVDARAAEDSGSKKRPSDDGGADDNELAAMAIEGETDDGGKGASTDASAAPAAKRPRVFQPRRRVFRKFTYRGVDLEQLLEMKQEELIQLFTARQRRSINRGLLKKRSSRTLLKKLRKAKAETPQGEKPEPVKTHLRNMVIIPEMIGSVVGVYNGSQFNQVEIKPEMVGHFLGEFSITYRPVRHGRPGVGSSNTARFIPI</sequence>
<keyword evidence="3 4" id="KW-0687">Ribonucleoprotein</keyword>
<evidence type="ECO:0000256" key="2">
    <source>
        <dbReference type="ARBA" id="ARBA00022980"/>
    </source>
</evidence>
<evidence type="ECO:0008006" key="8">
    <source>
        <dbReference type="Google" id="ProtNLM"/>
    </source>
</evidence>
<evidence type="ECO:0000256" key="3">
    <source>
        <dbReference type="ARBA" id="ARBA00023274"/>
    </source>
</evidence>
<dbReference type="HAMAP" id="MF_00531">
    <property type="entry name" value="Ribosomal_uS19"/>
    <property type="match status" value="1"/>
</dbReference>
<evidence type="ECO:0000256" key="1">
    <source>
        <dbReference type="ARBA" id="ARBA00007345"/>
    </source>
</evidence>
<dbReference type="GeneID" id="25567082"/>
<dbReference type="GO" id="GO:0022627">
    <property type="term" value="C:cytosolic small ribosomal subunit"/>
    <property type="evidence" value="ECO:0007669"/>
    <property type="project" value="TreeGrafter"/>
</dbReference>
<dbReference type="AlphaFoldDB" id="A0A0L0DJL8"/>
<name>A0A0L0DJL8_THETB</name>
<organism evidence="6 7">
    <name type="scientific">Thecamonas trahens ATCC 50062</name>
    <dbReference type="NCBI Taxonomy" id="461836"/>
    <lineage>
        <taxon>Eukaryota</taxon>
        <taxon>Apusozoa</taxon>
        <taxon>Apusomonadida</taxon>
        <taxon>Apusomonadidae</taxon>
        <taxon>Thecamonas</taxon>
    </lineage>
</organism>
<dbReference type="InterPro" id="IPR005713">
    <property type="entry name" value="Ribosomal_uS19_euk/arc"/>
</dbReference>
<dbReference type="PRINTS" id="PR00975">
    <property type="entry name" value="RIBOSOMALS19"/>
</dbReference>
<dbReference type="RefSeq" id="XP_013755443.1">
    <property type="nucleotide sequence ID" value="XM_013899989.1"/>
</dbReference>
<dbReference type="Proteomes" id="UP000054408">
    <property type="component" value="Unassembled WGS sequence"/>
</dbReference>
<feature type="region of interest" description="Disordered" evidence="5">
    <location>
        <begin position="74"/>
        <end position="95"/>
    </location>
</feature>
<dbReference type="PROSITE" id="PS00323">
    <property type="entry name" value="RIBOSOMAL_S19"/>
    <property type="match status" value="1"/>
</dbReference>
<accession>A0A0L0DJL8</accession>
<evidence type="ECO:0000256" key="4">
    <source>
        <dbReference type="RuleBase" id="RU003485"/>
    </source>
</evidence>
<feature type="region of interest" description="Disordered" evidence="5">
    <location>
        <begin position="44"/>
        <end position="63"/>
    </location>
</feature>
<dbReference type="NCBIfam" id="NF003121">
    <property type="entry name" value="PRK04038.1"/>
    <property type="match status" value="1"/>
</dbReference>
<dbReference type="GO" id="GO:0003723">
    <property type="term" value="F:RNA binding"/>
    <property type="evidence" value="ECO:0007669"/>
    <property type="project" value="InterPro"/>
</dbReference>
<dbReference type="InterPro" id="IPR002222">
    <property type="entry name" value="Ribosomal_uS19"/>
</dbReference>
<reference evidence="6 7" key="1">
    <citation type="submission" date="2010-05" db="EMBL/GenBank/DDBJ databases">
        <title>The Genome Sequence of Thecamonas trahens ATCC 50062.</title>
        <authorList>
            <consortium name="The Broad Institute Genome Sequencing Platform"/>
            <person name="Russ C."/>
            <person name="Cuomo C."/>
            <person name="Shea T."/>
            <person name="Young S.K."/>
            <person name="Zeng Q."/>
            <person name="Koehrsen M."/>
            <person name="Haas B."/>
            <person name="Borodovsky M."/>
            <person name="Guigo R."/>
            <person name="Alvarado L."/>
            <person name="Berlin A."/>
            <person name="Bochicchio J."/>
            <person name="Borenstein D."/>
            <person name="Chapman S."/>
            <person name="Chen Z."/>
            <person name="Freedman E."/>
            <person name="Gellesch M."/>
            <person name="Goldberg J."/>
            <person name="Griggs A."/>
            <person name="Gujja S."/>
            <person name="Heilman E."/>
            <person name="Heiman D."/>
            <person name="Hepburn T."/>
            <person name="Howarth C."/>
            <person name="Jen D."/>
            <person name="Larson L."/>
            <person name="Mehta T."/>
            <person name="Park D."/>
            <person name="Pearson M."/>
            <person name="Roberts A."/>
            <person name="Saif S."/>
            <person name="Shenoy N."/>
            <person name="Sisk P."/>
            <person name="Stolte C."/>
            <person name="Sykes S."/>
            <person name="Thomson T."/>
            <person name="Walk T."/>
            <person name="White J."/>
            <person name="Yandava C."/>
            <person name="Burger G."/>
            <person name="Gray M.W."/>
            <person name="Holland P.W.H."/>
            <person name="King N."/>
            <person name="Lang F.B.F."/>
            <person name="Roger A.J."/>
            <person name="Ruiz-Trillo I."/>
            <person name="Lander E."/>
            <person name="Nusbaum C."/>
        </authorList>
    </citation>
    <scope>NUCLEOTIDE SEQUENCE [LARGE SCALE GENOMIC DNA]</scope>
    <source>
        <strain evidence="6 7">ATCC 50062</strain>
    </source>
</reference>
<dbReference type="InterPro" id="IPR023575">
    <property type="entry name" value="Ribosomal_uS19_SF"/>
</dbReference>
<protein>
    <recommendedName>
        <fullName evidence="8">40S ribosomal protein S15</fullName>
    </recommendedName>
</protein>
<dbReference type="GO" id="GO:0003735">
    <property type="term" value="F:structural constituent of ribosome"/>
    <property type="evidence" value="ECO:0007669"/>
    <property type="project" value="InterPro"/>
</dbReference>
<comment type="similarity">
    <text evidence="1 4">Belongs to the universal ribosomal protein uS19 family.</text>
</comment>
<gene>
    <name evidence="6" type="ORF">AMSG_08375</name>
</gene>
<dbReference type="STRING" id="461836.A0A0L0DJL8"/>
<dbReference type="OrthoDB" id="748094at2759"/>
<keyword evidence="2 4" id="KW-0689">Ribosomal protein</keyword>
<dbReference type="SUPFAM" id="SSF54570">
    <property type="entry name" value="Ribosomal protein S19"/>
    <property type="match status" value="1"/>
</dbReference>
<dbReference type="GO" id="GO:0000028">
    <property type="term" value="P:ribosomal small subunit assembly"/>
    <property type="evidence" value="ECO:0007669"/>
    <property type="project" value="TreeGrafter"/>
</dbReference>
<dbReference type="Pfam" id="PF00203">
    <property type="entry name" value="Ribosomal_S19"/>
    <property type="match status" value="1"/>
</dbReference>
<dbReference type="InterPro" id="IPR020934">
    <property type="entry name" value="Ribosomal_uS19_CS"/>
</dbReference>
<dbReference type="FunFam" id="3.30.860.10:FF:000002">
    <property type="entry name" value="40S ribosomal protein S15"/>
    <property type="match status" value="1"/>
</dbReference>
<dbReference type="eggNOG" id="KOG0898">
    <property type="taxonomic scope" value="Eukaryota"/>
</dbReference>
<feature type="compositionally biased region" description="Basic and acidic residues" evidence="5">
    <location>
        <begin position="44"/>
        <end position="57"/>
    </location>
</feature>
<evidence type="ECO:0000313" key="6">
    <source>
        <dbReference type="EMBL" id="KNC52400.1"/>
    </source>
</evidence>
<evidence type="ECO:0000256" key="5">
    <source>
        <dbReference type="SAM" id="MobiDB-lite"/>
    </source>
</evidence>
<proteinExistence type="inferred from homology"/>
<feature type="compositionally biased region" description="Low complexity" evidence="5">
    <location>
        <begin position="82"/>
        <end position="92"/>
    </location>
</feature>
<dbReference type="NCBIfam" id="TIGR01025">
    <property type="entry name" value="uS19_arch"/>
    <property type="match status" value="1"/>
</dbReference>
<dbReference type="PANTHER" id="PTHR11880:SF2">
    <property type="entry name" value="SMALL RIBOSOMAL SUBUNIT PROTEIN US19"/>
    <property type="match status" value="1"/>
</dbReference>
<dbReference type="EMBL" id="GL349472">
    <property type="protein sequence ID" value="KNC52400.1"/>
    <property type="molecule type" value="Genomic_DNA"/>
</dbReference>
<dbReference type="PANTHER" id="PTHR11880">
    <property type="entry name" value="RIBOSOMAL PROTEIN S19P FAMILY MEMBER"/>
    <property type="match status" value="1"/>
</dbReference>
<dbReference type="GO" id="GO:0006412">
    <property type="term" value="P:translation"/>
    <property type="evidence" value="ECO:0007669"/>
    <property type="project" value="InterPro"/>
</dbReference>
<dbReference type="Gene3D" id="3.30.860.10">
    <property type="entry name" value="30s Ribosomal Protein S19, Chain A"/>
    <property type="match status" value="1"/>
</dbReference>